<reference evidence="1 2" key="1">
    <citation type="submission" date="2022-12" db="EMBL/GenBank/DDBJ databases">
        <title>Dasania phycosphaerae sp. nov., isolated from particulate material of the south coast of Korea.</title>
        <authorList>
            <person name="Jiang Y."/>
        </authorList>
    </citation>
    <scope>NUCLEOTIDE SEQUENCE [LARGE SCALE GENOMIC DNA]</scope>
    <source>
        <strain evidence="1 2">GY-19</strain>
    </source>
</reference>
<proteinExistence type="predicted"/>
<accession>A0A9J6RNP5</accession>
<evidence type="ECO:0000313" key="1">
    <source>
        <dbReference type="EMBL" id="MCZ0865629.1"/>
    </source>
</evidence>
<dbReference type="Pfam" id="PF08843">
    <property type="entry name" value="AbiEii"/>
    <property type="match status" value="1"/>
</dbReference>
<dbReference type="EMBL" id="JAPTGG010000008">
    <property type="protein sequence ID" value="MCZ0865629.1"/>
    <property type="molecule type" value="Genomic_DNA"/>
</dbReference>
<gene>
    <name evidence="1" type="ORF">O0V09_10475</name>
</gene>
<evidence type="ECO:0000313" key="2">
    <source>
        <dbReference type="Proteomes" id="UP001069090"/>
    </source>
</evidence>
<dbReference type="Proteomes" id="UP001069090">
    <property type="component" value="Unassembled WGS sequence"/>
</dbReference>
<dbReference type="AlphaFoldDB" id="A0A9J6RNP5"/>
<keyword evidence="2" id="KW-1185">Reference proteome</keyword>
<dbReference type="PIRSF" id="PIRSF021525">
    <property type="entry name" value="UCP021525"/>
    <property type="match status" value="1"/>
</dbReference>
<dbReference type="RefSeq" id="WP_258331776.1">
    <property type="nucleotide sequence ID" value="NZ_JAPTGG010000008.1"/>
</dbReference>
<dbReference type="InterPro" id="IPR014513">
    <property type="entry name" value="UCP021525"/>
</dbReference>
<keyword evidence="1" id="KW-0808">Transferase</keyword>
<dbReference type="InterPro" id="IPR014942">
    <property type="entry name" value="AbiEii"/>
</dbReference>
<dbReference type="GO" id="GO:0016740">
    <property type="term" value="F:transferase activity"/>
    <property type="evidence" value="ECO:0007669"/>
    <property type="project" value="UniProtKB-KW"/>
</dbReference>
<protein>
    <submittedName>
        <fullName evidence="1">Nucleotidyl transferase AbiEii/AbiGii toxin family protein</fullName>
    </submittedName>
</protein>
<organism evidence="1 2">
    <name type="scientific">Dasania phycosphaerae</name>
    <dbReference type="NCBI Taxonomy" id="2950436"/>
    <lineage>
        <taxon>Bacteria</taxon>
        <taxon>Pseudomonadati</taxon>
        <taxon>Pseudomonadota</taxon>
        <taxon>Gammaproteobacteria</taxon>
        <taxon>Cellvibrionales</taxon>
        <taxon>Spongiibacteraceae</taxon>
        <taxon>Dasania</taxon>
    </lineage>
</organism>
<sequence length="285" mass="31603">MSSTLLNISGKIDTKAVALYAIVSEVTAQLAMPFVVVGASARDVVLHYGHGANMQRATEDIDFGIQVPDWSAFKIVKKRLLAKGFNAAREEHRLISPDNMQVDIVPFGKIEDEHANIAWPPEGGWVMNVLGFQEVCDHAETVRIQNSPIVDIPVATPQGMALLKLIAWLDREADMRIKDAKDFLYLLTNYEIIPSVKNSLYESPALMEHYEWDLSLAAAHQLGINARGLAKEPTANTITKLFNGGHDKLTLEQLISEMGGRSDDQYTNNEVLTNAFIKGFLQSKK</sequence>
<comment type="caution">
    <text evidence="1">The sequence shown here is derived from an EMBL/GenBank/DDBJ whole genome shotgun (WGS) entry which is preliminary data.</text>
</comment>
<name>A0A9J6RNP5_9GAMM</name>